<protein>
    <submittedName>
        <fullName evidence="2">Uncharacterized protein</fullName>
    </submittedName>
</protein>
<dbReference type="Proteomes" id="UP000800097">
    <property type="component" value="Unassembled WGS sequence"/>
</dbReference>
<feature type="transmembrane region" description="Helical" evidence="1">
    <location>
        <begin position="120"/>
        <end position="143"/>
    </location>
</feature>
<proteinExistence type="predicted"/>
<name>A0A6A6JPA5_WESOR</name>
<dbReference type="GeneID" id="54552833"/>
<accession>A0A6A6JPA5</accession>
<evidence type="ECO:0000313" key="2">
    <source>
        <dbReference type="EMBL" id="KAF2278227.1"/>
    </source>
</evidence>
<evidence type="ECO:0000313" key="3">
    <source>
        <dbReference type="Proteomes" id="UP000800097"/>
    </source>
</evidence>
<keyword evidence="3" id="KW-1185">Reference proteome</keyword>
<gene>
    <name evidence="2" type="ORF">EI97DRAFT_440735</name>
</gene>
<sequence>MDGGLNLFYCPRLTMSRTRADRKTPFLSHHQRFHTGSVNQLAQLLRATPIAMDSILRIVDRLINRICPEVEEYVLASDYAFLASLTATTLFVTGTWYNAICTLIAVLVEPSTTYPIGSEGMIASLCLIASLCMILLLQLMIFWEARRLVKIDLEVERAINALILGPQLPLNEDMAYKEISDMRVDQFDVVDVVGQGRGVVLL</sequence>
<keyword evidence="1" id="KW-0472">Membrane</keyword>
<dbReference type="RefSeq" id="XP_033655766.1">
    <property type="nucleotide sequence ID" value="XM_033799658.1"/>
</dbReference>
<organism evidence="2 3">
    <name type="scientific">Westerdykella ornata</name>
    <dbReference type="NCBI Taxonomy" id="318751"/>
    <lineage>
        <taxon>Eukaryota</taxon>
        <taxon>Fungi</taxon>
        <taxon>Dikarya</taxon>
        <taxon>Ascomycota</taxon>
        <taxon>Pezizomycotina</taxon>
        <taxon>Dothideomycetes</taxon>
        <taxon>Pleosporomycetidae</taxon>
        <taxon>Pleosporales</taxon>
        <taxon>Sporormiaceae</taxon>
        <taxon>Westerdykella</taxon>
    </lineage>
</organism>
<feature type="transmembrane region" description="Helical" evidence="1">
    <location>
        <begin position="79"/>
        <end position="108"/>
    </location>
</feature>
<keyword evidence="1" id="KW-1133">Transmembrane helix</keyword>
<dbReference type="AlphaFoldDB" id="A0A6A6JPA5"/>
<evidence type="ECO:0000256" key="1">
    <source>
        <dbReference type="SAM" id="Phobius"/>
    </source>
</evidence>
<dbReference type="EMBL" id="ML986488">
    <property type="protein sequence ID" value="KAF2278227.1"/>
    <property type="molecule type" value="Genomic_DNA"/>
</dbReference>
<keyword evidence="1" id="KW-0812">Transmembrane</keyword>
<reference evidence="2" key="1">
    <citation type="journal article" date="2020" name="Stud. Mycol.">
        <title>101 Dothideomycetes genomes: a test case for predicting lifestyles and emergence of pathogens.</title>
        <authorList>
            <person name="Haridas S."/>
            <person name="Albert R."/>
            <person name="Binder M."/>
            <person name="Bloem J."/>
            <person name="Labutti K."/>
            <person name="Salamov A."/>
            <person name="Andreopoulos B."/>
            <person name="Baker S."/>
            <person name="Barry K."/>
            <person name="Bills G."/>
            <person name="Bluhm B."/>
            <person name="Cannon C."/>
            <person name="Castanera R."/>
            <person name="Culley D."/>
            <person name="Daum C."/>
            <person name="Ezra D."/>
            <person name="Gonzalez J."/>
            <person name="Henrissat B."/>
            <person name="Kuo A."/>
            <person name="Liang C."/>
            <person name="Lipzen A."/>
            <person name="Lutzoni F."/>
            <person name="Magnuson J."/>
            <person name="Mondo S."/>
            <person name="Nolan M."/>
            <person name="Ohm R."/>
            <person name="Pangilinan J."/>
            <person name="Park H.-J."/>
            <person name="Ramirez L."/>
            <person name="Alfaro M."/>
            <person name="Sun H."/>
            <person name="Tritt A."/>
            <person name="Yoshinaga Y."/>
            <person name="Zwiers L.-H."/>
            <person name="Turgeon B."/>
            <person name="Goodwin S."/>
            <person name="Spatafora J."/>
            <person name="Crous P."/>
            <person name="Grigoriev I."/>
        </authorList>
    </citation>
    <scope>NUCLEOTIDE SEQUENCE</scope>
    <source>
        <strain evidence="2">CBS 379.55</strain>
    </source>
</reference>